<dbReference type="Gene3D" id="2.40.128.130">
    <property type="entry name" value="Autotransporter beta-domain"/>
    <property type="match status" value="1"/>
</dbReference>
<dbReference type="SUPFAM" id="SSF103515">
    <property type="entry name" value="Autotransporter"/>
    <property type="match status" value="1"/>
</dbReference>
<protein>
    <submittedName>
        <fullName evidence="4">Outer membrane autotransporter barrel domain protein</fullName>
    </submittedName>
</protein>
<dbReference type="GO" id="GO:0019867">
    <property type="term" value="C:outer membrane"/>
    <property type="evidence" value="ECO:0007669"/>
    <property type="project" value="InterPro"/>
</dbReference>
<dbReference type="InterPro" id="IPR036709">
    <property type="entry name" value="Autotransporte_beta_dom_sf"/>
</dbReference>
<dbReference type="EMBL" id="NNRN01000056">
    <property type="protein sequence ID" value="OYR26082.1"/>
    <property type="molecule type" value="Genomic_DNA"/>
</dbReference>
<evidence type="ECO:0000313" key="4">
    <source>
        <dbReference type="EMBL" id="OYR26082.1"/>
    </source>
</evidence>
<sequence>MDNDFVLTGGNGGNGGNTFITTVDANGGGGGGGGTALIFDIANKATASTIFNSGTVTGGNGGMGGYGSIGGSGGSGGDGIDITGELLNITNTGQISGGQGGQPGFGQFTPDQVVGNGGVGLRINGNDNYVTNSGTISGGATAQGYLFGPIATGGSGVLVTGNRNVISNYGAILTGLDSIGLLSAPALKFSGNDNRLIIGNGYSFNSSVISAGDRNVLDLGGSTNSYLNIGLYSGFSAVEKTTNATWTVVGTTGDSMPWNIQAGTLQVGDGATLGHIGNGNVNLLNGGTTIAFNNYYNATASNQISGFGGLTKLGTGTLTLTGMNSYSGVTDIESGTLALSGQGRINSSNDVIVNGTLDISNVSGAQVRNLTGNGTINLGASSLSIDNTIGTTFGGQIGGTGGISLSSGALLLTGENTFTGSIGLSNGTLLQMGDGGTTGSIVGNILNNGTVTFNRSDDVVYGGEITGTGHFVQVGSGKLTLTATSSSRGDVLIGPNSTLQLGNGGTTGLIGGTNFTGTITNLGTLIYDRSNAFSWKGIYAGNGDIIKEGTNTLTLTGDSSGYAGSTTVKSGKLIVGNNLGNGKLGGNVTVFDGATLGGYGTLGSGKGSLISIQSGGILSPGNSIGTLTINGDLTLQAGSYLMAELAGDGTADLVNVTGRANISGSHLVITALDPEISYQAGQNYNILSAANLVNGQFADVTSNSAFLTFTLDPDQSSNAFNVALKPIATEPEPNNPDPGGNPGQGENPKPTPLFTTVTETRNEFATAQALDSLPQTGSSLALYNTLLMQSAEEARSAFNDLSGEAYASAKGALINQSQFINSAITNRLQQANGSTPTAPVATMNYASEPNKTEAFETVTPKASSENLYTGWGYAYGAWSEQDPNGNTGRLKSSVGGFVTGIDRLVYENWRLGLLAGYSHTSFEVDSRASSGSSDNYTIGAYTGTEWQMPNGNALAFNSGVAYTWHQLDMNRYVAFPTFGDSLSADYDAGTFQIFGELGYKIQLPKAVLEPYANLSYVRLKTDGFDEDGQTAAALSTESDTTSTTFSTLGFRASTGFDLGSIQTTARADIGWRHAAGNVNPVSTASFVGSNAFTVTGAPIAKDTAIIEAGLGFELSKDATLGVSYSGQFGSGAQRNGFNASLKVSF</sequence>
<name>A0A256GG38_9HYPH</name>
<evidence type="ECO:0000256" key="1">
    <source>
        <dbReference type="ARBA" id="ARBA00022729"/>
    </source>
</evidence>
<comment type="caution">
    <text evidence="4">The sequence shown here is derived from an EMBL/GenBank/DDBJ whole genome shotgun (WGS) entry which is preliminary data.</text>
</comment>
<dbReference type="NCBIfam" id="TIGR02601">
    <property type="entry name" value="autotrns_rpt"/>
    <property type="match status" value="2"/>
</dbReference>
<reference evidence="4 5" key="1">
    <citation type="submission" date="2017-07" db="EMBL/GenBank/DDBJ databases">
        <title>Draft genome of Ochrobactrum lupini type strain LUP21.</title>
        <authorList>
            <person name="Krzyzanowska D.M."/>
            <person name="Jafra S."/>
        </authorList>
    </citation>
    <scope>NUCLEOTIDE SEQUENCE [LARGE SCALE GENOMIC DNA]</scope>
    <source>
        <strain evidence="4 5">LUP21</strain>
    </source>
</reference>
<keyword evidence="1" id="KW-0732">Signal</keyword>
<dbReference type="InterPro" id="IPR005546">
    <property type="entry name" value="Autotransporte_beta"/>
</dbReference>
<evidence type="ECO:0000313" key="5">
    <source>
        <dbReference type="Proteomes" id="UP000216363"/>
    </source>
</evidence>
<dbReference type="PROSITE" id="PS51208">
    <property type="entry name" value="AUTOTRANSPORTER"/>
    <property type="match status" value="1"/>
</dbReference>
<gene>
    <name evidence="4" type="ORF">CES86_4136</name>
</gene>
<feature type="region of interest" description="Disordered" evidence="2">
    <location>
        <begin position="727"/>
        <end position="754"/>
    </location>
</feature>
<dbReference type="SUPFAM" id="SSF51126">
    <property type="entry name" value="Pectin lyase-like"/>
    <property type="match status" value="3"/>
</dbReference>
<dbReference type="InterPro" id="IPR011050">
    <property type="entry name" value="Pectin_lyase_fold/virulence"/>
</dbReference>
<organism evidence="4 5">
    <name type="scientific">Brucella lupini</name>
    <dbReference type="NCBI Taxonomy" id="255457"/>
    <lineage>
        <taxon>Bacteria</taxon>
        <taxon>Pseudomonadati</taxon>
        <taxon>Pseudomonadota</taxon>
        <taxon>Alphaproteobacteria</taxon>
        <taxon>Hyphomicrobiales</taxon>
        <taxon>Brucellaceae</taxon>
        <taxon>Brucella/Ochrobactrum group</taxon>
        <taxon>Brucella</taxon>
    </lineage>
</organism>
<dbReference type="SMART" id="SM00869">
    <property type="entry name" value="Autotransporter"/>
    <property type="match status" value="1"/>
</dbReference>
<dbReference type="NCBIfam" id="TIGR01414">
    <property type="entry name" value="autotrans_barl"/>
    <property type="match status" value="1"/>
</dbReference>
<dbReference type="AlphaFoldDB" id="A0A256GG38"/>
<dbReference type="Pfam" id="PF12951">
    <property type="entry name" value="PATR"/>
    <property type="match status" value="3"/>
</dbReference>
<evidence type="ECO:0000256" key="2">
    <source>
        <dbReference type="SAM" id="MobiDB-lite"/>
    </source>
</evidence>
<dbReference type="InterPro" id="IPR013425">
    <property type="entry name" value="Autotrns_rpt"/>
</dbReference>
<dbReference type="InterPro" id="IPR006315">
    <property type="entry name" value="OM_autotransptr_brl_dom"/>
</dbReference>
<dbReference type="Proteomes" id="UP000216363">
    <property type="component" value="Unassembled WGS sequence"/>
</dbReference>
<proteinExistence type="predicted"/>
<feature type="domain" description="Autotransporter" evidence="3">
    <location>
        <begin position="863"/>
        <end position="1145"/>
    </location>
</feature>
<evidence type="ECO:0000259" key="3">
    <source>
        <dbReference type="PROSITE" id="PS51208"/>
    </source>
</evidence>
<accession>A0A256GG38</accession>
<dbReference type="Pfam" id="PF03797">
    <property type="entry name" value="Autotransporter"/>
    <property type="match status" value="1"/>
</dbReference>